<dbReference type="PANTHER" id="PTHR22937:SF163">
    <property type="entry name" value="RING-TYPE E3 UBIQUITIN TRANSFERASE"/>
    <property type="match status" value="1"/>
</dbReference>
<evidence type="ECO:0000256" key="2">
    <source>
        <dbReference type="ARBA" id="ARBA00012483"/>
    </source>
</evidence>
<dbReference type="Proteomes" id="UP001172457">
    <property type="component" value="Chromosome 6"/>
</dbReference>
<comment type="caution">
    <text evidence="10">The sequence shown here is derived from an EMBL/GenBank/DDBJ whole genome shotgun (WGS) entry which is preliminary data.</text>
</comment>
<dbReference type="EMBL" id="JARYMX010000006">
    <property type="protein sequence ID" value="KAJ9546140.1"/>
    <property type="molecule type" value="Genomic_DNA"/>
</dbReference>
<evidence type="ECO:0000259" key="9">
    <source>
        <dbReference type="PROSITE" id="PS50089"/>
    </source>
</evidence>
<dbReference type="Pfam" id="PF13639">
    <property type="entry name" value="zf-RING_2"/>
    <property type="match status" value="1"/>
</dbReference>
<keyword evidence="5 8" id="KW-0863">Zinc-finger</keyword>
<dbReference type="InterPro" id="IPR001841">
    <property type="entry name" value="Znf_RING"/>
</dbReference>
<dbReference type="GO" id="GO:0008270">
    <property type="term" value="F:zinc ion binding"/>
    <property type="evidence" value="ECO:0007669"/>
    <property type="project" value="UniProtKB-KW"/>
</dbReference>
<reference evidence="10" key="1">
    <citation type="submission" date="2023-03" db="EMBL/GenBank/DDBJ databases">
        <title>Chromosome-scale reference genome and RAD-based genetic map of yellow starthistle (Centaurea solstitialis) reveal putative structural variation and QTLs associated with invader traits.</title>
        <authorList>
            <person name="Reatini B."/>
            <person name="Cang F.A."/>
            <person name="Jiang Q."/>
            <person name="Mckibben M.T.W."/>
            <person name="Barker M.S."/>
            <person name="Rieseberg L.H."/>
            <person name="Dlugosch K.M."/>
        </authorList>
    </citation>
    <scope>NUCLEOTIDE SEQUENCE</scope>
    <source>
        <strain evidence="10">CAN-66</strain>
        <tissue evidence="10">Leaf</tissue>
    </source>
</reference>
<evidence type="ECO:0000256" key="7">
    <source>
        <dbReference type="ARBA" id="ARBA00022833"/>
    </source>
</evidence>
<dbReference type="Gene3D" id="3.30.40.10">
    <property type="entry name" value="Zinc/RING finger domain, C3HC4 (zinc finger)"/>
    <property type="match status" value="1"/>
</dbReference>
<comment type="catalytic activity">
    <reaction evidence="1">
        <text>S-ubiquitinyl-[E2 ubiquitin-conjugating enzyme]-L-cysteine + [acceptor protein]-L-lysine = [E2 ubiquitin-conjugating enzyme]-L-cysteine + N(6)-ubiquitinyl-[acceptor protein]-L-lysine.</text>
        <dbReference type="EC" id="2.3.2.27"/>
    </reaction>
</comment>
<dbReference type="GO" id="GO:0061630">
    <property type="term" value="F:ubiquitin protein ligase activity"/>
    <property type="evidence" value="ECO:0007669"/>
    <property type="project" value="UniProtKB-EC"/>
</dbReference>
<evidence type="ECO:0000256" key="8">
    <source>
        <dbReference type="PROSITE-ProRule" id="PRU00175"/>
    </source>
</evidence>
<dbReference type="PROSITE" id="PS50089">
    <property type="entry name" value="ZF_RING_2"/>
    <property type="match status" value="1"/>
</dbReference>
<keyword evidence="11" id="KW-1185">Reference proteome</keyword>
<dbReference type="PANTHER" id="PTHR22937">
    <property type="entry name" value="E3 UBIQUITIN-PROTEIN LIGASE RNF165"/>
    <property type="match status" value="1"/>
</dbReference>
<evidence type="ECO:0000313" key="11">
    <source>
        <dbReference type="Proteomes" id="UP001172457"/>
    </source>
</evidence>
<sequence>MEPMEIPHLPHLPRLINHLVSWVVTDELDILDPKPLHTWSSIPFVFQRCVCGSRIYAYTTYITASNDFDPQRLTESLRCYFPFLPYPYAWHVYGRVAAVVNILDLQDFHQIHPRDHPHQPVPRQPSWLKRLTVNQIYTCLLLSRYNHEEEQESEEEICGACQEEYQKNELIAGLRFCEHRFHLECMKKWLVRKNECPLCRCPAF</sequence>
<keyword evidence="6" id="KW-0833">Ubl conjugation pathway</keyword>
<dbReference type="AlphaFoldDB" id="A0AA38WBN4"/>
<keyword evidence="4" id="KW-0479">Metal-binding</keyword>
<evidence type="ECO:0000313" key="10">
    <source>
        <dbReference type="EMBL" id="KAJ9546140.1"/>
    </source>
</evidence>
<keyword evidence="3" id="KW-0808">Transferase</keyword>
<feature type="domain" description="RING-type" evidence="9">
    <location>
        <begin position="158"/>
        <end position="200"/>
    </location>
</feature>
<gene>
    <name evidence="10" type="ORF">OSB04_025847</name>
</gene>
<evidence type="ECO:0000256" key="3">
    <source>
        <dbReference type="ARBA" id="ARBA00022679"/>
    </source>
</evidence>
<accession>A0AA38WBN4</accession>
<dbReference type="SUPFAM" id="SSF57850">
    <property type="entry name" value="RING/U-box"/>
    <property type="match status" value="1"/>
</dbReference>
<dbReference type="EC" id="2.3.2.27" evidence="2"/>
<dbReference type="InterPro" id="IPR013083">
    <property type="entry name" value="Znf_RING/FYVE/PHD"/>
</dbReference>
<evidence type="ECO:0000256" key="5">
    <source>
        <dbReference type="ARBA" id="ARBA00022771"/>
    </source>
</evidence>
<evidence type="ECO:0000256" key="1">
    <source>
        <dbReference type="ARBA" id="ARBA00000900"/>
    </source>
</evidence>
<proteinExistence type="predicted"/>
<dbReference type="InterPro" id="IPR045191">
    <property type="entry name" value="MBR1/2-like"/>
</dbReference>
<name>A0AA38WBN4_9ASTR</name>
<evidence type="ECO:0000256" key="4">
    <source>
        <dbReference type="ARBA" id="ARBA00022723"/>
    </source>
</evidence>
<protein>
    <recommendedName>
        <fullName evidence="2">RING-type E3 ubiquitin transferase</fullName>
        <ecNumber evidence="2">2.3.2.27</ecNumber>
    </recommendedName>
</protein>
<organism evidence="10 11">
    <name type="scientific">Centaurea solstitialis</name>
    <name type="common">yellow star-thistle</name>
    <dbReference type="NCBI Taxonomy" id="347529"/>
    <lineage>
        <taxon>Eukaryota</taxon>
        <taxon>Viridiplantae</taxon>
        <taxon>Streptophyta</taxon>
        <taxon>Embryophyta</taxon>
        <taxon>Tracheophyta</taxon>
        <taxon>Spermatophyta</taxon>
        <taxon>Magnoliopsida</taxon>
        <taxon>eudicotyledons</taxon>
        <taxon>Gunneridae</taxon>
        <taxon>Pentapetalae</taxon>
        <taxon>asterids</taxon>
        <taxon>campanulids</taxon>
        <taxon>Asterales</taxon>
        <taxon>Asteraceae</taxon>
        <taxon>Carduoideae</taxon>
        <taxon>Cardueae</taxon>
        <taxon>Centaureinae</taxon>
        <taxon>Centaurea</taxon>
    </lineage>
</organism>
<keyword evidence="7" id="KW-0862">Zinc</keyword>
<evidence type="ECO:0000256" key="6">
    <source>
        <dbReference type="ARBA" id="ARBA00022786"/>
    </source>
</evidence>